<name>A0ABR0SHR6_9HYPO</name>
<sequence length="279" mass="31291">MEPRPELETNPGDIAEGCDVKVYVTTSGLTTEQVNRLLENDSMPDTELFDIEYLNGYTTQQLCKHHCDHHPLGTRGVLVVTLRADYHGLPDAVRQLPSYAAMCAGSLSIGNSDWQPQRTVAFSNSQEGQEPIPHFILYNLLPENDRDAFNKVAQAIDEGIHEIDGNTFSGDADASAQYDPEKVLERYHPVTPENKDLDEISTRHGQLAADLGLDANRFAVVDQQRENEGTLLVQVEPKDQFRCKGPSDGELLWWISISFMTWDDAKEFASRPPFTKTEK</sequence>
<organism evidence="1 2">
    <name type="scientific">Cladobotryum mycophilum</name>
    <dbReference type="NCBI Taxonomy" id="491253"/>
    <lineage>
        <taxon>Eukaryota</taxon>
        <taxon>Fungi</taxon>
        <taxon>Dikarya</taxon>
        <taxon>Ascomycota</taxon>
        <taxon>Pezizomycotina</taxon>
        <taxon>Sordariomycetes</taxon>
        <taxon>Hypocreomycetidae</taxon>
        <taxon>Hypocreales</taxon>
        <taxon>Hypocreaceae</taxon>
        <taxon>Cladobotryum</taxon>
    </lineage>
</organism>
<keyword evidence="2" id="KW-1185">Reference proteome</keyword>
<accession>A0ABR0SHR6</accession>
<dbReference type="EMBL" id="JAVFKD010000013">
    <property type="protein sequence ID" value="KAK5991702.1"/>
    <property type="molecule type" value="Genomic_DNA"/>
</dbReference>
<protein>
    <submittedName>
        <fullName evidence="1">Uncharacterized protein</fullName>
    </submittedName>
</protein>
<gene>
    <name evidence="1" type="ORF">PT974_07735</name>
</gene>
<proteinExistence type="predicted"/>
<dbReference type="Proteomes" id="UP001338125">
    <property type="component" value="Unassembled WGS sequence"/>
</dbReference>
<reference evidence="1 2" key="1">
    <citation type="submission" date="2024-01" db="EMBL/GenBank/DDBJ databases">
        <title>Complete genome of Cladobotryum mycophilum ATHUM6906.</title>
        <authorList>
            <person name="Christinaki A.C."/>
            <person name="Myridakis A.I."/>
            <person name="Kouvelis V.N."/>
        </authorList>
    </citation>
    <scope>NUCLEOTIDE SEQUENCE [LARGE SCALE GENOMIC DNA]</scope>
    <source>
        <strain evidence="1 2">ATHUM6906</strain>
    </source>
</reference>
<comment type="caution">
    <text evidence="1">The sequence shown here is derived from an EMBL/GenBank/DDBJ whole genome shotgun (WGS) entry which is preliminary data.</text>
</comment>
<evidence type="ECO:0000313" key="1">
    <source>
        <dbReference type="EMBL" id="KAK5991702.1"/>
    </source>
</evidence>
<evidence type="ECO:0000313" key="2">
    <source>
        <dbReference type="Proteomes" id="UP001338125"/>
    </source>
</evidence>